<keyword evidence="2" id="KW-0964">Secreted</keyword>
<evidence type="ECO:0000259" key="10">
    <source>
        <dbReference type="PROSITE" id="PS50240"/>
    </source>
</evidence>
<dbReference type="EnsemblMetazoa" id="XM_032600206">
    <property type="protein sequence ID" value="XP_032456097"/>
    <property type="gene ID" value="LOC100122658"/>
</dbReference>
<keyword evidence="4" id="KW-0732">Signal</keyword>
<dbReference type="InterPro" id="IPR009003">
    <property type="entry name" value="Peptidase_S1_PA"/>
</dbReference>
<dbReference type="Proteomes" id="UP000002358">
    <property type="component" value="Chromosome 5"/>
</dbReference>
<dbReference type="InterPro" id="IPR043504">
    <property type="entry name" value="Peptidase_S1_PA_chymotrypsin"/>
</dbReference>
<feature type="domain" description="Peptidase S1" evidence="10">
    <location>
        <begin position="246"/>
        <end position="476"/>
    </location>
</feature>
<evidence type="ECO:0000256" key="3">
    <source>
        <dbReference type="ARBA" id="ARBA00022670"/>
    </source>
</evidence>
<dbReference type="RefSeq" id="XP_032456097.1">
    <property type="nucleotide sequence ID" value="XM_032600206.1"/>
</dbReference>
<sequence length="484" mass="53720">MKVVLGEHDICQSDVRVVKFSIEKFIQHPSYKASRRLIADIMLVKLNMRVTFNQYIRPVCLPKEGKRRNIMLARVNTEARYAGRTGYVLGWGVGDSDNTSCVLRKTSLVVYKPGTCAFTAFRVFCAGYPEGKHDVCSGDSGGPFQVINAQGRYELIGIVSSGIACGDEESPGLYSDVLFALPWIYEEAYRDSMFYVKPTTSRMIRQALAVAICALLILDVAQSRKLPNVDRTCDCGRSNEDVAERIVGGILAAPHVFPWIVAIFHKGALHCGGALINDRYVLTAGHCIFKMKKKDLSLGLGIHDVQKLEEGLILPAGQLIIHEEFDSDNLHDFNDIALIKLKEPIEFTQDIKPVCLPQKGSDYTGHDVKVAGWGRVKNNGGASRYLRQASLKMMSYNTCKKTKIGNHLEKTMICAYADDTDACQGDSGGPLLFERDSGKYETIGVVSWGMGCAQRGYPGVYVKNTDYLDWIYSHTTDAIYCMDK</sequence>
<organism evidence="11 12">
    <name type="scientific">Nasonia vitripennis</name>
    <name type="common">Parasitic wasp</name>
    <dbReference type="NCBI Taxonomy" id="7425"/>
    <lineage>
        <taxon>Eukaryota</taxon>
        <taxon>Metazoa</taxon>
        <taxon>Ecdysozoa</taxon>
        <taxon>Arthropoda</taxon>
        <taxon>Hexapoda</taxon>
        <taxon>Insecta</taxon>
        <taxon>Pterygota</taxon>
        <taxon>Neoptera</taxon>
        <taxon>Endopterygota</taxon>
        <taxon>Hymenoptera</taxon>
        <taxon>Apocrita</taxon>
        <taxon>Proctotrupomorpha</taxon>
        <taxon>Chalcidoidea</taxon>
        <taxon>Pteromalidae</taxon>
        <taxon>Pteromalinae</taxon>
        <taxon>Nasonia</taxon>
    </lineage>
</organism>
<dbReference type="AlphaFoldDB" id="A0A7M7QX29"/>
<dbReference type="InParanoid" id="A0A7M7QX29"/>
<dbReference type="Pfam" id="PF00089">
    <property type="entry name" value="Trypsin"/>
    <property type="match status" value="2"/>
</dbReference>
<dbReference type="InterPro" id="IPR001254">
    <property type="entry name" value="Trypsin_dom"/>
</dbReference>
<dbReference type="CDD" id="cd00190">
    <property type="entry name" value="Tryp_SPc"/>
    <property type="match status" value="2"/>
</dbReference>
<comment type="subcellular location">
    <subcellularLocation>
        <location evidence="1">Secreted</location>
    </subcellularLocation>
</comment>
<evidence type="ECO:0000256" key="9">
    <source>
        <dbReference type="RuleBase" id="RU363034"/>
    </source>
</evidence>
<evidence type="ECO:0000256" key="4">
    <source>
        <dbReference type="ARBA" id="ARBA00022729"/>
    </source>
</evidence>
<dbReference type="Gene3D" id="2.40.10.10">
    <property type="entry name" value="Trypsin-like serine proteases"/>
    <property type="match status" value="3"/>
</dbReference>
<dbReference type="InterPro" id="IPR018114">
    <property type="entry name" value="TRYPSIN_HIS"/>
</dbReference>
<dbReference type="FunFam" id="2.40.10.10:FF:000054">
    <property type="entry name" value="Complement C1r subcomponent"/>
    <property type="match status" value="1"/>
</dbReference>
<keyword evidence="3 9" id="KW-0645">Protease</keyword>
<evidence type="ECO:0000256" key="2">
    <source>
        <dbReference type="ARBA" id="ARBA00022525"/>
    </source>
</evidence>
<feature type="domain" description="Peptidase S1" evidence="10">
    <location>
        <begin position="1"/>
        <end position="189"/>
    </location>
</feature>
<dbReference type="PRINTS" id="PR00722">
    <property type="entry name" value="CHYMOTRYPSIN"/>
</dbReference>
<evidence type="ECO:0000256" key="1">
    <source>
        <dbReference type="ARBA" id="ARBA00004613"/>
    </source>
</evidence>
<dbReference type="GO" id="GO:0005576">
    <property type="term" value="C:extracellular region"/>
    <property type="evidence" value="ECO:0007669"/>
    <property type="project" value="UniProtKB-SubCell"/>
</dbReference>
<name>A0A7M7QX29_NASVI</name>
<dbReference type="GO" id="GO:0004252">
    <property type="term" value="F:serine-type endopeptidase activity"/>
    <property type="evidence" value="ECO:0007669"/>
    <property type="project" value="InterPro"/>
</dbReference>
<keyword evidence="12" id="KW-1185">Reference proteome</keyword>
<accession>A0A7M7QX29</accession>
<dbReference type="OrthoDB" id="6380398at2759"/>
<dbReference type="InterPro" id="IPR033116">
    <property type="entry name" value="TRYPSIN_SER"/>
</dbReference>
<evidence type="ECO:0000313" key="12">
    <source>
        <dbReference type="Proteomes" id="UP000002358"/>
    </source>
</evidence>
<evidence type="ECO:0000256" key="8">
    <source>
        <dbReference type="ARBA" id="ARBA00023180"/>
    </source>
</evidence>
<dbReference type="PANTHER" id="PTHR24252">
    <property type="entry name" value="ACROSIN-RELATED"/>
    <property type="match status" value="1"/>
</dbReference>
<reference evidence="11" key="1">
    <citation type="submission" date="2021-01" db="UniProtKB">
        <authorList>
            <consortium name="EnsemblMetazoa"/>
        </authorList>
    </citation>
    <scope>IDENTIFICATION</scope>
</reference>
<dbReference type="SMART" id="SM00020">
    <property type="entry name" value="Tryp_SPc"/>
    <property type="match status" value="2"/>
</dbReference>
<evidence type="ECO:0000256" key="6">
    <source>
        <dbReference type="ARBA" id="ARBA00022825"/>
    </source>
</evidence>
<dbReference type="KEGG" id="nvi:100122658"/>
<keyword evidence="6 9" id="KW-0720">Serine protease</keyword>
<evidence type="ECO:0000256" key="5">
    <source>
        <dbReference type="ARBA" id="ARBA00022801"/>
    </source>
</evidence>
<dbReference type="GO" id="GO:0006508">
    <property type="term" value="P:proteolysis"/>
    <property type="evidence" value="ECO:0007669"/>
    <property type="project" value="UniProtKB-KW"/>
</dbReference>
<keyword evidence="5 9" id="KW-0378">Hydrolase</keyword>
<dbReference type="InterPro" id="IPR001314">
    <property type="entry name" value="Peptidase_S1A"/>
</dbReference>
<dbReference type="GeneID" id="100122658"/>
<keyword evidence="8" id="KW-0325">Glycoprotein</keyword>
<dbReference type="SMR" id="A0A7M7QX29"/>
<proteinExistence type="predicted"/>
<keyword evidence="7" id="KW-1015">Disulfide bond</keyword>
<dbReference type="FunFam" id="2.40.10.10:FF:000006">
    <property type="entry name" value="Serine proteinase stubble"/>
    <property type="match status" value="1"/>
</dbReference>
<protein>
    <recommendedName>
        <fullName evidence="10">Peptidase S1 domain-containing protein</fullName>
    </recommendedName>
</protein>
<dbReference type="PANTHER" id="PTHR24252:SF7">
    <property type="entry name" value="HYALIN"/>
    <property type="match status" value="1"/>
</dbReference>
<evidence type="ECO:0000313" key="11">
    <source>
        <dbReference type="EnsemblMetazoa" id="XP_032456097"/>
    </source>
</evidence>
<dbReference type="PROSITE" id="PS00135">
    <property type="entry name" value="TRYPSIN_SER"/>
    <property type="match status" value="1"/>
</dbReference>
<evidence type="ECO:0000256" key="7">
    <source>
        <dbReference type="ARBA" id="ARBA00023157"/>
    </source>
</evidence>
<dbReference type="SUPFAM" id="SSF50494">
    <property type="entry name" value="Trypsin-like serine proteases"/>
    <property type="match status" value="2"/>
</dbReference>
<dbReference type="PROSITE" id="PS50240">
    <property type="entry name" value="TRYPSIN_DOM"/>
    <property type="match status" value="2"/>
</dbReference>
<dbReference type="PROSITE" id="PS00134">
    <property type="entry name" value="TRYPSIN_HIS"/>
    <property type="match status" value="1"/>
</dbReference>